<accession>A0A1E7LAY8</accession>
<organism evidence="2 3">
    <name type="scientific">Streptomyces nanshensis</name>
    <dbReference type="NCBI Taxonomy" id="518642"/>
    <lineage>
        <taxon>Bacteria</taxon>
        <taxon>Bacillati</taxon>
        <taxon>Actinomycetota</taxon>
        <taxon>Actinomycetes</taxon>
        <taxon>Kitasatosporales</taxon>
        <taxon>Streptomycetaceae</taxon>
        <taxon>Streptomyces</taxon>
    </lineage>
</organism>
<proteinExistence type="predicted"/>
<feature type="region of interest" description="Disordered" evidence="1">
    <location>
        <begin position="211"/>
        <end position="236"/>
    </location>
</feature>
<reference evidence="2 3" key="1">
    <citation type="journal article" date="2016" name="Front. Microbiol.">
        <title>Comparative Genomics Analysis of Streptomyces Species Reveals Their Adaptation to the Marine Environment and Their Diversity at the Genomic Level.</title>
        <authorList>
            <person name="Tian X."/>
            <person name="Zhang Z."/>
            <person name="Yang T."/>
            <person name="Chen M."/>
            <person name="Li J."/>
            <person name="Chen F."/>
            <person name="Yang J."/>
            <person name="Li W."/>
            <person name="Zhang B."/>
            <person name="Zhang Z."/>
            <person name="Wu J."/>
            <person name="Zhang C."/>
            <person name="Long L."/>
            <person name="Xiao J."/>
        </authorList>
    </citation>
    <scope>NUCLEOTIDE SEQUENCE [LARGE SCALE GENOMIC DNA]</scope>
    <source>
        <strain evidence="2 3">SCSIO 10429</strain>
    </source>
</reference>
<dbReference type="Proteomes" id="UP000176005">
    <property type="component" value="Unassembled WGS sequence"/>
</dbReference>
<name>A0A1E7LAY8_9ACTN</name>
<feature type="compositionally biased region" description="Basic and acidic residues" evidence="1">
    <location>
        <begin position="227"/>
        <end position="236"/>
    </location>
</feature>
<evidence type="ECO:0000256" key="1">
    <source>
        <dbReference type="SAM" id="MobiDB-lite"/>
    </source>
</evidence>
<dbReference type="EMBL" id="LJGW01000082">
    <property type="protein sequence ID" value="OEV13318.1"/>
    <property type="molecule type" value="Genomic_DNA"/>
</dbReference>
<evidence type="ECO:0000313" key="3">
    <source>
        <dbReference type="Proteomes" id="UP000176005"/>
    </source>
</evidence>
<keyword evidence="3" id="KW-1185">Reference proteome</keyword>
<gene>
    <name evidence="2" type="ORF">AN218_04080</name>
</gene>
<evidence type="ECO:0000313" key="2">
    <source>
        <dbReference type="EMBL" id="OEV13318.1"/>
    </source>
</evidence>
<sequence>MMAIPTEHPAIVPEPIPLWFRVPEGFQPIDFEQPPEERFDQVVANLSELHPSATPEQVAVTALSFEASLAKLADDGVVHFSSFLLRTDDDELVSGVCQIAVMQRPPGDPHLYPLSVLESNEPPPKGTHQGLVELPAGVAAVIVAGHEMSVPGMLFGIEEDTLSQVRTVTFQLAFPHTPEAVSISFATEDLEHGDEFLELATVFAGSVSFTAPAEPPSEEELQAAQEAHNDISRTFG</sequence>
<dbReference type="AlphaFoldDB" id="A0A1E7LAY8"/>
<dbReference type="PATRIC" id="fig|518642.10.peg.7441"/>
<comment type="caution">
    <text evidence="2">The sequence shown here is derived from an EMBL/GenBank/DDBJ whole genome shotgun (WGS) entry which is preliminary data.</text>
</comment>
<protein>
    <submittedName>
        <fullName evidence="2">Uncharacterized protein</fullName>
    </submittedName>
</protein>